<evidence type="ECO:0000256" key="1">
    <source>
        <dbReference type="SAM" id="MobiDB-lite"/>
    </source>
</evidence>
<feature type="region of interest" description="Disordered" evidence="1">
    <location>
        <begin position="57"/>
        <end position="94"/>
    </location>
</feature>
<organism evidence="2">
    <name type="scientific">marine sediment metagenome</name>
    <dbReference type="NCBI Taxonomy" id="412755"/>
    <lineage>
        <taxon>unclassified sequences</taxon>
        <taxon>metagenomes</taxon>
        <taxon>ecological metagenomes</taxon>
    </lineage>
</organism>
<evidence type="ECO:0000313" key="2">
    <source>
        <dbReference type="EMBL" id="GAH01960.1"/>
    </source>
</evidence>
<protein>
    <submittedName>
        <fullName evidence="2">Uncharacterized protein</fullName>
    </submittedName>
</protein>
<sequence>MSVIEALQESEEAKQKISCGLTDSGIMTANEVRDKFYQMDTVPGGDKRTIRGKYVVVEDTGKPEGNENPDDNENPEDESPGDGEDVGDGDNFDFSKAELEDLIVSLRKRFKKRIKES</sequence>
<feature type="compositionally biased region" description="Acidic residues" evidence="1">
    <location>
        <begin position="67"/>
        <end position="91"/>
    </location>
</feature>
<name>X1D163_9ZZZZ</name>
<proteinExistence type="predicted"/>
<reference evidence="2" key="1">
    <citation type="journal article" date="2014" name="Front. Microbiol.">
        <title>High frequency of phylogenetically diverse reductive dehalogenase-homologous genes in deep subseafloor sedimentary metagenomes.</title>
        <authorList>
            <person name="Kawai M."/>
            <person name="Futagami T."/>
            <person name="Toyoda A."/>
            <person name="Takaki Y."/>
            <person name="Nishi S."/>
            <person name="Hori S."/>
            <person name="Arai W."/>
            <person name="Tsubouchi T."/>
            <person name="Morono Y."/>
            <person name="Uchiyama I."/>
            <person name="Ito T."/>
            <person name="Fujiyama A."/>
            <person name="Inagaki F."/>
            <person name="Takami H."/>
        </authorList>
    </citation>
    <scope>NUCLEOTIDE SEQUENCE</scope>
    <source>
        <strain evidence="2">Expedition CK06-06</strain>
    </source>
</reference>
<dbReference type="EMBL" id="BART01029500">
    <property type="protein sequence ID" value="GAH01960.1"/>
    <property type="molecule type" value="Genomic_DNA"/>
</dbReference>
<gene>
    <name evidence="2" type="ORF">S01H4_51745</name>
</gene>
<comment type="caution">
    <text evidence="2">The sequence shown here is derived from an EMBL/GenBank/DDBJ whole genome shotgun (WGS) entry which is preliminary data.</text>
</comment>
<dbReference type="AlphaFoldDB" id="X1D163"/>
<accession>X1D163</accession>